<gene>
    <name evidence="1" type="ORF">DPX16_20491</name>
</gene>
<proteinExistence type="predicted"/>
<comment type="caution">
    <text evidence="1">The sequence shown here is derived from an EMBL/GenBank/DDBJ whole genome shotgun (WGS) entry which is preliminary data.</text>
</comment>
<accession>A0A3N0YKY7</accession>
<keyword evidence="2" id="KW-1185">Reference proteome</keyword>
<dbReference type="AlphaFoldDB" id="A0A3N0YKY7"/>
<organism evidence="1 2">
    <name type="scientific">Anabarilius grahami</name>
    <name type="common">Kanglang fish</name>
    <name type="synonym">Barilius grahami</name>
    <dbReference type="NCBI Taxonomy" id="495550"/>
    <lineage>
        <taxon>Eukaryota</taxon>
        <taxon>Metazoa</taxon>
        <taxon>Chordata</taxon>
        <taxon>Craniata</taxon>
        <taxon>Vertebrata</taxon>
        <taxon>Euteleostomi</taxon>
        <taxon>Actinopterygii</taxon>
        <taxon>Neopterygii</taxon>
        <taxon>Teleostei</taxon>
        <taxon>Ostariophysi</taxon>
        <taxon>Cypriniformes</taxon>
        <taxon>Xenocyprididae</taxon>
        <taxon>Xenocypridinae</taxon>
        <taxon>Xenocypridinae incertae sedis</taxon>
        <taxon>Anabarilius</taxon>
    </lineage>
</organism>
<evidence type="ECO:0000313" key="1">
    <source>
        <dbReference type="EMBL" id="ROL46839.1"/>
    </source>
</evidence>
<protein>
    <submittedName>
        <fullName evidence="1">Uncharacterized protein</fullName>
    </submittedName>
</protein>
<sequence length="110" mass="12602">MSGDFYIKAKVPPCFSLNMLTGYTQADDGKRRVIEEEENSEAERGSGQQYETDVARNHEVPHDQRHFVLVHAVPLWGRRGVLTTSHTPLRAFPKVRQVGKRSKNRLREEG</sequence>
<evidence type="ECO:0000313" key="2">
    <source>
        <dbReference type="Proteomes" id="UP000281406"/>
    </source>
</evidence>
<dbReference type="Proteomes" id="UP000281406">
    <property type="component" value="Unassembled WGS sequence"/>
</dbReference>
<name>A0A3N0YKY7_ANAGA</name>
<dbReference type="EMBL" id="RJVU01036174">
    <property type="protein sequence ID" value="ROL46839.1"/>
    <property type="molecule type" value="Genomic_DNA"/>
</dbReference>
<reference evidence="1 2" key="1">
    <citation type="submission" date="2018-10" db="EMBL/GenBank/DDBJ databases">
        <title>Genome assembly for a Yunnan-Guizhou Plateau 3E fish, Anabarilius grahami (Regan), and its evolutionary and genetic applications.</title>
        <authorList>
            <person name="Jiang W."/>
        </authorList>
    </citation>
    <scope>NUCLEOTIDE SEQUENCE [LARGE SCALE GENOMIC DNA]</scope>
    <source>
        <strain evidence="1">AG-KIZ</strain>
        <tissue evidence="1">Muscle</tissue>
    </source>
</reference>